<keyword evidence="4" id="KW-1185">Reference proteome</keyword>
<dbReference type="Gramene" id="arahy.Tifrunner.gnm2.ann2.Ah03g241100.1">
    <property type="protein sequence ID" value="arahy.Tifrunner.gnm2.ann2.Ah03g241100.1-CDS"/>
    <property type="gene ID" value="arahy.Tifrunner.gnm2.ann2.Ah03g241100"/>
</dbReference>
<reference evidence="3 4" key="1">
    <citation type="submission" date="2019-01" db="EMBL/GenBank/DDBJ databases">
        <title>Sequencing of cultivated peanut Arachis hypogaea provides insights into genome evolution and oil improvement.</title>
        <authorList>
            <person name="Chen X."/>
        </authorList>
    </citation>
    <scope>NUCLEOTIDE SEQUENCE [LARGE SCALE GENOMIC DNA]</scope>
    <source>
        <strain evidence="4">cv. Fuhuasheng</strain>
        <tissue evidence="3">Leaves</tissue>
    </source>
</reference>
<dbReference type="EMBL" id="SDMP01000003">
    <property type="protein sequence ID" value="RYR67997.1"/>
    <property type="molecule type" value="Genomic_DNA"/>
</dbReference>
<gene>
    <name evidence="3" type="ORF">Ahy_A03g014470</name>
</gene>
<dbReference type="Pfam" id="PF25761">
    <property type="entry name" value="TPR_PATROL1"/>
    <property type="match status" value="1"/>
</dbReference>
<proteinExistence type="predicted"/>
<dbReference type="PROSITE" id="PS51258">
    <property type="entry name" value="MHD1"/>
    <property type="match status" value="1"/>
</dbReference>
<sequence>MEENLPSPFTNVVPNLSESELRETAYEILLAACRSSGPNAGDRNAVVQRSPTWKKTVGLKTMSSRSTRSGARGELMRVQMRVSELTDTIIRRALLRVGAAGQLGGRMVSMVMPLELIQHVRRSDFPSQQEYEAWLRRNLKVLEAGILLHPHLPLVETHTDDMVHLKRMISASIEKPMDLGNNNELVQALRSVVMSLASRSSDCSVPETFHWADGFPINLKIYQTLIEACFDNKEETCVIEEVDEVIELIKKTWVVLGMNQMLHNICFSWVLFHKYVSTGQQVDNDLLFASSNLLAEAEKDLKSMEDPFLSNTLRSTLGLMLSWSEKRLLAYHDTFYIGNIGTMQSVVSLAVSSANILMEDTSLNKQNRISKEAEVSCTRVENYIRSSLFAVFSQKLEKLDPSKYISEKQNKALHGLSILAQDVSELASYEKAMFSPILKRWHPLAAGVAVATLHLCYGNELKQYVRSITELTPDAVEVLLAADKLEKHLVQIAVEDSIDSEDGGISIIREMHPYGAEAIISMLVKSWINTKVDRLQELINTNLQQEEWKPRAKKESIALSAVEVLRMIDDTLEEFFLLPIPTHAVLLPELITGLDNSLQQYIFKAKSGCGNRNTFIPTLPPLTRCSRGSKFHVIFKRKEKPQLKQSRNSQVDTKKHESSLELPQLFVRINTLQRMSMELKVLQRRTMTRLRSFAFIEEDDAKAVFNFKLSTAASIEGVNQLSETIAYKIIFHDLCHVLWNGLYVGEVSATRIEPFLEELEQYLETVSSTVQDRAKRLVTTKVMEAAFEGFLLVLLAGGPSRSFSLEDSAMIEEDFKCLTDMFWSNGNGLPTEVIEQLSTTVKDVLPLLSMDTEHLIQQLGFSMEMCGPLGKSQLQPLPATTGQWSPTEPSTLLRVLCYRHHDTASKFLKKNYNLPTKI</sequence>
<feature type="domain" description="MHD2" evidence="2">
    <location>
        <begin position="749"/>
        <end position="859"/>
    </location>
</feature>
<dbReference type="Proteomes" id="UP000289738">
    <property type="component" value="Chromosome A03"/>
</dbReference>
<evidence type="ECO:0000259" key="2">
    <source>
        <dbReference type="PROSITE" id="PS51259"/>
    </source>
</evidence>
<accession>A0A445DXU5</accession>
<evidence type="ECO:0000313" key="4">
    <source>
        <dbReference type="Proteomes" id="UP000289738"/>
    </source>
</evidence>
<evidence type="ECO:0008006" key="5">
    <source>
        <dbReference type="Google" id="ProtNLM"/>
    </source>
</evidence>
<protein>
    <recommendedName>
        <fullName evidence="5">MHD1 domain-containing protein</fullName>
    </recommendedName>
</protein>
<dbReference type="PROSITE" id="PS51259">
    <property type="entry name" value="MHD2"/>
    <property type="match status" value="1"/>
</dbReference>
<dbReference type="AlphaFoldDB" id="A0A445DXU5"/>
<dbReference type="STRING" id="3818.A0A445DXU5"/>
<feature type="domain" description="MHD1" evidence="1">
    <location>
        <begin position="476"/>
        <end position="619"/>
    </location>
</feature>
<name>A0A445DXU5_ARAHY</name>
<dbReference type="InterPro" id="IPR008528">
    <property type="entry name" value="unc-13_homologue"/>
</dbReference>
<evidence type="ECO:0000259" key="1">
    <source>
        <dbReference type="PROSITE" id="PS51258"/>
    </source>
</evidence>
<organism evidence="3 4">
    <name type="scientific">Arachis hypogaea</name>
    <name type="common">Peanut</name>
    <dbReference type="NCBI Taxonomy" id="3818"/>
    <lineage>
        <taxon>Eukaryota</taxon>
        <taxon>Viridiplantae</taxon>
        <taxon>Streptophyta</taxon>
        <taxon>Embryophyta</taxon>
        <taxon>Tracheophyta</taxon>
        <taxon>Spermatophyta</taxon>
        <taxon>Magnoliopsida</taxon>
        <taxon>eudicotyledons</taxon>
        <taxon>Gunneridae</taxon>
        <taxon>Pentapetalae</taxon>
        <taxon>rosids</taxon>
        <taxon>fabids</taxon>
        <taxon>Fabales</taxon>
        <taxon>Fabaceae</taxon>
        <taxon>Papilionoideae</taxon>
        <taxon>50 kb inversion clade</taxon>
        <taxon>dalbergioids sensu lato</taxon>
        <taxon>Dalbergieae</taxon>
        <taxon>Pterocarpus clade</taxon>
        <taxon>Arachis</taxon>
    </lineage>
</organism>
<evidence type="ECO:0000313" key="3">
    <source>
        <dbReference type="EMBL" id="RYR67997.1"/>
    </source>
</evidence>
<dbReference type="PANTHER" id="PTHR31280">
    <property type="entry name" value="PROTEIN UNC-13 HOMOLOG"/>
    <property type="match status" value="1"/>
</dbReference>
<comment type="caution">
    <text evidence="3">The sequence shown here is derived from an EMBL/GenBank/DDBJ whole genome shotgun (WGS) entry which is preliminary data.</text>
</comment>
<dbReference type="PANTHER" id="PTHR31280:SF16">
    <property type="entry name" value="GLS PROTEIN (DUF810)"/>
    <property type="match status" value="1"/>
</dbReference>
<dbReference type="InterPro" id="IPR014772">
    <property type="entry name" value="Munc13_dom-2"/>
</dbReference>
<dbReference type="OrthoDB" id="2015333at2759"/>
<dbReference type="InterPro" id="IPR057984">
    <property type="entry name" value="PATROL1_C"/>
</dbReference>
<dbReference type="InterPro" id="IPR014770">
    <property type="entry name" value="Munc13_1"/>
</dbReference>